<accession>A0AAV6H153</accession>
<sequence>MSEIVIAYNQARSNAELEAGEEPHCDHSLQPNAKFCLQYPGQLIETASSNRPVRKNKQVP</sequence>
<name>A0AAV6H153_9TELE</name>
<dbReference type="Proteomes" id="UP000823561">
    <property type="component" value="Chromosome 6"/>
</dbReference>
<gene>
    <name evidence="1" type="ORF">AALO_G00076700</name>
</gene>
<dbReference type="EMBL" id="JADWDJ010000006">
    <property type="protein sequence ID" value="KAG5279337.1"/>
    <property type="molecule type" value="Genomic_DNA"/>
</dbReference>
<protein>
    <submittedName>
        <fullName evidence="1">Uncharacterized protein</fullName>
    </submittedName>
</protein>
<dbReference type="AlphaFoldDB" id="A0AAV6H153"/>
<proteinExistence type="predicted"/>
<evidence type="ECO:0000313" key="1">
    <source>
        <dbReference type="EMBL" id="KAG5279337.1"/>
    </source>
</evidence>
<comment type="caution">
    <text evidence="1">The sequence shown here is derived from an EMBL/GenBank/DDBJ whole genome shotgun (WGS) entry which is preliminary data.</text>
</comment>
<organism evidence="1 2">
    <name type="scientific">Alosa alosa</name>
    <name type="common">allis shad</name>
    <dbReference type="NCBI Taxonomy" id="278164"/>
    <lineage>
        <taxon>Eukaryota</taxon>
        <taxon>Metazoa</taxon>
        <taxon>Chordata</taxon>
        <taxon>Craniata</taxon>
        <taxon>Vertebrata</taxon>
        <taxon>Euteleostomi</taxon>
        <taxon>Actinopterygii</taxon>
        <taxon>Neopterygii</taxon>
        <taxon>Teleostei</taxon>
        <taxon>Clupei</taxon>
        <taxon>Clupeiformes</taxon>
        <taxon>Clupeoidei</taxon>
        <taxon>Clupeidae</taxon>
        <taxon>Alosa</taxon>
    </lineage>
</organism>
<reference evidence="1" key="1">
    <citation type="submission" date="2020-10" db="EMBL/GenBank/DDBJ databases">
        <title>Chromosome-scale genome assembly of the Allis shad, Alosa alosa.</title>
        <authorList>
            <person name="Margot Z."/>
            <person name="Christophe K."/>
            <person name="Cabau C."/>
            <person name="Louis A."/>
            <person name="Berthelot C."/>
            <person name="Parey E."/>
            <person name="Roest Crollius H."/>
            <person name="Montfort J."/>
            <person name="Robinson-Rechavi M."/>
            <person name="Bucao C."/>
            <person name="Bouchez O."/>
            <person name="Gislard M."/>
            <person name="Lluch J."/>
            <person name="Milhes M."/>
            <person name="Lampietro C."/>
            <person name="Lopez Roques C."/>
            <person name="Donnadieu C."/>
            <person name="Braasch I."/>
            <person name="Desvignes T."/>
            <person name="Postlethwait J."/>
            <person name="Bobe J."/>
            <person name="Guiguen Y."/>
        </authorList>
    </citation>
    <scope>NUCLEOTIDE SEQUENCE</scope>
    <source>
        <strain evidence="1">M-15738</strain>
        <tissue evidence="1">Blood</tissue>
    </source>
</reference>
<evidence type="ECO:0000313" key="2">
    <source>
        <dbReference type="Proteomes" id="UP000823561"/>
    </source>
</evidence>
<keyword evidence="2" id="KW-1185">Reference proteome</keyword>
<feature type="non-terminal residue" evidence="1">
    <location>
        <position position="60"/>
    </location>
</feature>